<gene>
    <name evidence="2" type="ORF">HLQ16_03950</name>
</gene>
<accession>A0A7Y3STH3</accession>
<name>A0A7Y3STH3_9CLOT</name>
<organism evidence="2 3">
    <name type="scientific">Clostridium estertheticum</name>
    <dbReference type="NCBI Taxonomy" id="238834"/>
    <lineage>
        <taxon>Bacteria</taxon>
        <taxon>Bacillati</taxon>
        <taxon>Bacillota</taxon>
        <taxon>Clostridia</taxon>
        <taxon>Eubacteriales</taxon>
        <taxon>Clostridiaceae</taxon>
        <taxon>Clostridium</taxon>
    </lineage>
</organism>
<feature type="transmembrane region" description="Helical" evidence="1">
    <location>
        <begin position="121"/>
        <end position="142"/>
    </location>
</feature>
<evidence type="ECO:0008006" key="4">
    <source>
        <dbReference type="Google" id="ProtNLM"/>
    </source>
</evidence>
<keyword evidence="1" id="KW-0472">Membrane</keyword>
<protein>
    <recommendedName>
        <fullName evidence="4">DUF3592 domain-containing protein</fullName>
    </recommendedName>
</protein>
<reference evidence="2 3" key="1">
    <citation type="submission" date="2020-05" db="EMBL/GenBank/DDBJ databases">
        <title>Complete genome of Clostridium estertheticum subspecies estertheticum, isolated from Vacuum packed lamb meat from New Zealand imported to Switzerland.</title>
        <authorList>
            <person name="Wambui J."/>
            <person name="Stevens M.J.A."/>
            <person name="Stephan R."/>
        </authorList>
    </citation>
    <scope>NUCLEOTIDE SEQUENCE [LARGE SCALE GENOMIC DNA]</scope>
    <source>
        <strain evidence="2 3">CEST001</strain>
    </source>
</reference>
<dbReference type="Proteomes" id="UP000531659">
    <property type="component" value="Unassembled WGS sequence"/>
</dbReference>
<dbReference type="AlphaFoldDB" id="A0A7Y3STH3"/>
<keyword evidence="1" id="KW-1133">Transmembrane helix</keyword>
<proteinExistence type="predicted"/>
<comment type="caution">
    <text evidence="2">The sequence shown here is derived from an EMBL/GenBank/DDBJ whole genome shotgun (WGS) entry which is preliminary data.</text>
</comment>
<feature type="transmembrane region" description="Helical" evidence="1">
    <location>
        <begin position="6"/>
        <end position="25"/>
    </location>
</feature>
<sequence length="143" mass="16121">MIIALLFLPFVLMGVIPLLIGLRSYKKGKKYDSESKVIVGEIVDVVRGDRVLDDPAGWFPTIKYWDDRTNSYLFYKSTTGHELKCKFTISNKAELRYLYTDKGVDIRANKSIAIYGIGKQLMWVGAIIGGINMIILITVLIVS</sequence>
<dbReference type="RefSeq" id="WP_171295877.1">
    <property type="nucleotide sequence ID" value="NZ_CP087098.1"/>
</dbReference>
<dbReference type="EMBL" id="JABEYB010000003">
    <property type="protein sequence ID" value="NNU75080.1"/>
    <property type="molecule type" value="Genomic_DNA"/>
</dbReference>
<evidence type="ECO:0000313" key="3">
    <source>
        <dbReference type="Proteomes" id="UP000531659"/>
    </source>
</evidence>
<evidence type="ECO:0000256" key="1">
    <source>
        <dbReference type="SAM" id="Phobius"/>
    </source>
</evidence>
<keyword evidence="1" id="KW-0812">Transmembrane</keyword>
<evidence type="ECO:0000313" key="2">
    <source>
        <dbReference type="EMBL" id="NNU75080.1"/>
    </source>
</evidence>